<organism evidence="3 4">
    <name type="scientific">Halorubrum trapanicum</name>
    <dbReference type="NCBI Taxonomy" id="29284"/>
    <lineage>
        <taxon>Archaea</taxon>
        <taxon>Methanobacteriati</taxon>
        <taxon>Methanobacteriota</taxon>
        <taxon>Stenosarchaea group</taxon>
        <taxon>Halobacteria</taxon>
        <taxon>Halobacteriales</taxon>
        <taxon>Haloferacaceae</taxon>
        <taxon>Halorubrum</taxon>
    </lineage>
</organism>
<reference evidence="3 4" key="1">
    <citation type="submission" date="2021-03" db="EMBL/GenBank/DDBJ databases">
        <title>Genomic Encyclopedia of Type Strains, Phase IV (KMG-IV): sequencing the most valuable type-strain genomes for metagenomic binning, comparative biology and taxonomic classification.</title>
        <authorList>
            <person name="Goeker M."/>
        </authorList>
    </citation>
    <scope>NUCLEOTIDE SEQUENCE [LARGE SCALE GENOMIC DNA]</scope>
    <source>
        <strain evidence="3 4">DSM 12287</strain>
    </source>
</reference>
<keyword evidence="2" id="KW-0472">Membrane</keyword>
<feature type="transmembrane region" description="Helical" evidence="2">
    <location>
        <begin position="102"/>
        <end position="121"/>
    </location>
</feature>
<keyword evidence="2" id="KW-0812">Transmembrane</keyword>
<dbReference type="Proteomes" id="UP000770586">
    <property type="component" value="Unassembled WGS sequence"/>
</dbReference>
<comment type="caution">
    <text evidence="3">The sequence shown here is derived from an EMBL/GenBank/DDBJ whole genome shotgun (WGS) entry which is preliminary data.</text>
</comment>
<dbReference type="RefSeq" id="WP_210113303.1">
    <property type="nucleotide sequence ID" value="NZ_BAAADX010000002.1"/>
</dbReference>
<evidence type="ECO:0000256" key="1">
    <source>
        <dbReference type="SAM" id="MobiDB-lite"/>
    </source>
</evidence>
<dbReference type="AlphaFoldDB" id="A0A8J7ULN7"/>
<name>A0A8J7ULN7_9EURY</name>
<feature type="compositionally biased region" description="Acidic residues" evidence="1">
    <location>
        <begin position="1"/>
        <end position="11"/>
    </location>
</feature>
<dbReference type="OrthoDB" id="386267at2157"/>
<keyword evidence="4" id="KW-1185">Reference proteome</keyword>
<feature type="transmembrane region" description="Helical" evidence="2">
    <location>
        <begin position="173"/>
        <end position="194"/>
    </location>
</feature>
<protein>
    <submittedName>
        <fullName evidence="3">Uncharacterized protein</fullName>
    </submittedName>
</protein>
<feature type="transmembrane region" description="Helical" evidence="2">
    <location>
        <begin position="206"/>
        <end position="224"/>
    </location>
</feature>
<evidence type="ECO:0000313" key="4">
    <source>
        <dbReference type="Proteomes" id="UP000770586"/>
    </source>
</evidence>
<dbReference type="EMBL" id="JAGGKE010000008">
    <property type="protein sequence ID" value="MBP1902435.1"/>
    <property type="molecule type" value="Genomic_DNA"/>
</dbReference>
<proteinExistence type="predicted"/>
<sequence>MSEEEPEDDESPYGSKNSQSEDILKVEYENAKQRLSTQQEAIKSFSEEGARYLRLILVLIGVPIAVLGALDPTTLTQLGNSIISDKCMYNATSCPSIRHATVAGSIGLLTTAIANIVAGGYEAYNTRNMTNPNDIHNTITSEKSSSDYLRTRLQDYRGRIEQNDRIIFSLDRILMAGKISLLFSIIILSMIGYRLLLGAPIPLSELLLVFLSVLLVFGILSRVVPDRISGRDSTLRFDPPYSLEYKDELNGEEEENASSSSEIEKEAQN</sequence>
<feature type="region of interest" description="Disordered" evidence="1">
    <location>
        <begin position="238"/>
        <end position="269"/>
    </location>
</feature>
<gene>
    <name evidence="3" type="ORF">J2744_002125</name>
</gene>
<feature type="region of interest" description="Disordered" evidence="1">
    <location>
        <begin position="1"/>
        <end position="22"/>
    </location>
</feature>
<keyword evidence="2" id="KW-1133">Transmembrane helix</keyword>
<accession>A0A8J7ULN7</accession>
<evidence type="ECO:0000256" key="2">
    <source>
        <dbReference type="SAM" id="Phobius"/>
    </source>
</evidence>
<evidence type="ECO:0000313" key="3">
    <source>
        <dbReference type="EMBL" id="MBP1902435.1"/>
    </source>
</evidence>
<feature type="transmembrane region" description="Helical" evidence="2">
    <location>
        <begin position="52"/>
        <end position="70"/>
    </location>
</feature>